<dbReference type="GO" id="GO:0106026">
    <property type="term" value="F:Gly-tRNA(Ala) deacylase activity"/>
    <property type="evidence" value="ECO:0007669"/>
    <property type="project" value="UniProtKB-UniRule"/>
</dbReference>
<dbReference type="AlphaFoldDB" id="F0RP93"/>
<name>F0RP93_DEIPM</name>
<dbReference type="STRING" id="693977.Deipr_1287"/>
<dbReference type="NCBIfam" id="TIGR00256">
    <property type="entry name" value="D-aminoacyl-tRNA deacylase"/>
    <property type="match status" value="1"/>
</dbReference>
<reference evidence="4" key="1">
    <citation type="submission" date="2011-02" db="EMBL/GenBank/DDBJ databases">
        <title>The complete sequence of chromosome of Deinococcus proteolyticus DSM 20540.</title>
        <authorList>
            <consortium name="US DOE Joint Genome Institute (JGI-PGF)"/>
            <person name="Lucas S."/>
            <person name="Copeland A."/>
            <person name="Lapidus A."/>
            <person name="Bruce D."/>
            <person name="Goodwin L."/>
            <person name="Pitluck S."/>
            <person name="Kyrpides N."/>
            <person name="Mavromatis K."/>
            <person name="Pagani I."/>
            <person name="Ivanova N."/>
            <person name="Ovchinnikova G."/>
            <person name="Zeytun A."/>
            <person name="Detter J.C."/>
            <person name="Han C."/>
            <person name="Land M."/>
            <person name="Hauser L."/>
            <person name="Markowitz V."/>
            <person name="Cheng J.-F."/>
            <person name="Hugenholtz P."/>
            <person name="Woyke T."/>
            <person name="Wu D."/>
            <person name="Pukall R."/>
            <person name="Steenblock K."/>
            <person name="Brambilla E."/>
            <person name="Klenk H.-P."/>
            <person name="Eisen J.A."/>
        </authorList>
    </citation>
    <scope>NUCLEOTIDE SEQUENCE [LARGE SCALE GENOMIC DNA]</scope>
    <source>
        <strain evidence="4">ATCC 35074 / DSM 20540 / JCM 6276 / NBRC 101906 / NCIMB 13154 / VKM Ac-1939 / CCM 2703 / MRP</strain>
    </source>
</reference>
<dbReference type="SUPFAM" id="SSF69500">
    <property type="entry name" value="DTD-like"/>
    <property type="match status" value="1"/>
</dbReference>
<dbReference type="GO" id="GO:0043908">
    <property type="term" value="F:Ser(Gly)-tRNA(Ala) hydrolase activity"/>
    <property type="evidence" value="ECO:0007669"/>
    <property type="project" value="UniProtKB-UniRule"/>
</dbReference>
<dbReference type="GO" id="GO:0051500">
    <property type="term" value="F:D-tyrosyl-tRNA(Tyr) deacylase activity"/>
    <property type="evidence" value="ECO:0007669"/>
    <property type="project" value="TreeGrafter"/>
</dbReference>
<evidence type="ECO:0000256" key="2">
    <source>
        <dbReference type="HAMAP-Rule" id="MF_00518"/>
    </source>
</evidence>
<dbReference type="GO" id="GO:0005737">
    <property type="term" value="C:cytoplasm"/>
    <property type="evidence" value="ECO:0007669"/>
    <property type="project" value="UniProtKB-SubCell"/>
</dbReference>
<dbReference type="GO" id="GO:0000049">
    <property type="term" value="F:tRNA binding"/>
    <property type="evidence" value="ECO:0007669"/>
    <property type="project" value="UniProtKB-UniRule"/>
</dbReference>
<keyword evidence="4" id="KW-1185">Reference proteome</keyword>
<proteinExistence type="inferred from homology"/>
<dbReference type="PANTHER" id="PTHR10472:SF5">
    <property type="entry name" value="D-AMINOACYL-TRNA DEACYLASE 1"/>
    <property type="match status" value="1"/>
</dbReference>
<dbReference type="eggNOG" id="COG1490">
    <property type="taxonomic scope" value="Bacteria"/>
</dbReference>
<dbReference type="InterPro" id="IPR003732">
    <property type="entry name" value="Daa-tRNA_deacyls_DTD"/>
</dbReference>
<dbReference type="HOGENOM" id="CLU_076901_1_0_0"/>
<dbReference type="Pfam" id="PF02580">
    <property type="entry name" value="Tyr_Deacylase"/>
    <property type="match status" value="1"/>
</dbReference>
<dbReference type="GO" id="GO:0019478">
    <property type="term" value="P:D-amino acid catabolic process"/>
    <property type="evidence" value="ECO:0007669"/>
    <property type="project" value="UniProtKB-UniRule"/>
</dbReference>
<comment type="subcellular location">
    <subcellularLocation>
        <location evidence="2">Cytoplasm</location>
    </subcellularLocation>
</comment>
<reference evidence="3 4" key="2">
    <citation type="journal article" date="2012" name="Stand. Genomic Sci.">
        <title>Complete genome sequence of the orange-red pigmented, radioresistant Deinococcus proteolyticus type strain (MRP(T)).</title>
        <authorList>
            <person name="Copeland A."/>
            <person name="Zeytun A."/>
            <person name="Yassawong M."/>
            <person name="Nolan M."/>
            <person name="Lucas S."/>
            <person name="Hammon N."/>
            <person name="Deshpande S."/>
            <person name="Cheng J.F."/>
            <person name="Han C."/>
            <person name="Tapia R."/>
            <person name="Goodwin L.A."/>
            <person name="Pitluck S."/>
            <person name="Mavromatis K."/>
            <person name="Liolios K."/>
            <person name="Pagani I."/>
            <person name="Ivanova N."/>
            <person name="Mikhailova N."/>
            <person name="Pati A."/>
            <person name="Chen A."/>
            <person name="Palaniappan K."/>
            <person name="Land M."/>
            <person name="Hauser L."/>
            <person name="Jeffries C.D."/>
            <person name="Brambilla E.M."/>
            <person name="Rohde M."/>
            <person name="Sikorski J."/>
            <person name="Pukall R."/>
            <person name="Goker M."/>
            <person name="Detter J.C."/>
            <person name="Woyke T."/>
            <person name="Bristow J."/>
            <person name="Eisen J.A."/>
            <person name="Markowitz V."/>
            <person name="Hugenholtz P."/>
            <person name="Kyrpides N.C."/>
            <person name="Klenk H.P."/>
            <person name="Lapidus A."/>
        </authorList>
    </citation>
    <scope>NUCLEOTIDE SEQUENCE [LARGE SCALE GENOMIC DNA]</scope>
    <source>
        <strain evidence="4">ATCC 35074 / DSM 20540 / JCM 6276 / NBRC 101906 / NCIMB 13154 / VKM Ac-1939 / CCM 2703 / MRP</strain>
    </source>
</reference>
<feature type="short sequence motif" description="Gly-cisPro motif, important for rejection of L-amino acids" evidence="2">
    <location>
        <begin position="137"/>
        <end position="138"/>
    </location>
</feature>
<comment type="catalytic activity">
    <reaction evidence="2">
        <text>glycyl-tRNA(Ala) + H2O = tRNA(Ala) + glycine + H(+)</text>
        <dbReference type="Rhea" id="RHEA:53744"/>
        <dbReference type="Rhea" id="RHEA-COMP:9657"/>
        <dbReference type="Rhea" id="RHEA-COMP:13640"/>
        <dbReference type="ChEBI" id="CHEBI:15377"/>
        <dbReference type="ChEBI" id="CHEBI:15378"/>
        <dbReference type="ChEBI" id="CHEBI:57305"/>
        <dbReference type="ChEBI" id="CHEBI:78442"/>
        <dbReference type="ChEBI" id="CHEBI:78522"/>
    </reaction>
</comment>
<comment type="domain">
    <text evidence="2">A Gly-cisPro motif from one monomer fits into the active site of the other monomer to allow specific chiral rejection of L-amino acids.</text>
</comment>
<protein>
    <recommendedName>
        <fullName evidence="2">D-aminoacyl-tRNA deacylase</fullName>
        <shortName evidence="2">DTD</shortName>
        <ecNumber evidence="2">3.1.1.96</ecNumber>
    </recommendedName>
    <alternativeName>
        <fullName evidence="2">Gly-tRNA(Ala) deacylase</fullName>
        <ecNumber evidence="2">3.1.1.-</ecNumber>
    </alternativeName>
</protein>
<dbReference type="EC" id="3.1.1.96" evidence="2"/>
<comment type="function">
    <text evidence="2">An aminoacyl-tRNA editing enzyme that deacylates mischarged D-aminoacyl-tRNAs. Also deacylates mischarged glycyl-tRNA(Ala), protecting cells against glycine mischarging by AlaRS. Acts via tRNA-based rather than protein-based catalysis; rejects L-amino acids rather than detecting D-amino acids in the active site. By recycling D-aminoacyl-tRNA to D-amino acids and free tRNA molecules, this enzyme counteracts the toxicity associated with the formation of D-aminoacyl-tRNA entities in vivo and helps enforce protein L-homochirality.</text>
</comment>
<keyword evidence="2" id="KW-0820">tRNA-binding</keyword>
<keyword evidence="2" id="KW-0963">Cytoplasm</keyword>
<dbReference type="CDD" id="cd00563">
    <property type="entry name" value="Dtyr_deacylase"/>
    <property type="match status" value="1"/>
</dbReference>
<organism evidence="3 4">
    <name type="scientific">Deinococcus proteolyticus (strain ATCC 35074 / DSM 20540 / JCM 6276 / NBRC 101906 / NCIMB 13154 / VKM Ac-1939 / CCM 2703 / MRP)</name>
    <dbReference type="NCBI Taxonomy" id="693977"/>
    <lineage>
        <taxon>Bacteria</taxon>
        <taxon>Thermotogati</taxon>
        <taxon>Deinococcota</taxon>
        <taxon>Deinococci</taxon>
        <taxon>Deinococcales</taxon>
        <taxon>Deinococcaceae</taxon>
        <taxon>Deinococcus</taxon>
    </lineage>
</organism>
<comment type="subunit">
    <text evidence="2">Homodimer.</text>
</comment>
<comment type="similarity">
    <text evidence="1 2">Belongs to the DTD family.</text>
</comment>
<dbReference type="HAMAP" id="MF_00518">
    <property type="entry name" value="Deacylase_Dtd"/>
    <property type="match status" value="1"/>
</dbReference>
<evidence type="ECO:0000256" key="1">
    <source>
        <dbReference type="ARBA" id="ARBA00009673"/>
    </source>
</evidence>
<dbReference type="InterPro" id="IPR023509">
    <property type="entry name" value="DTD-like_sf"/>
</dbReference>
<dbReference type="PANTHER" id="PTHR10472">
    <property type="entry name" value="D-TYROSYL-TRNA TYR DEACYLASE"/>
    <property type="match status" value="1"/>
</dbReference>
<dbReference type="RefSeq" id="WP_013615045.1">
    <property type="nucleotide sequence ID" value="NC_015161.1"/>
</dbReference>
<dbReference type="OrthoDB" id="9801395at2"/>
<keyword evidence="2" id="KW-0378">Hydrolase</keyword>
<keyword evidence="2" id="KW-0694">RNA-binding</keyword>
<dbReference type="Gene3D" id="3.50.80.10">
    <property type="entry name" value="D-tyrosyl-tRNA(Tyr) deacylase"/>
    <property type="match status" value="1"/>
</dbReference>
<gene>
    <name evidence="2" type="primary">dtd</name>
    <name evidence="3" type="ordered locus">Deipr_1287</name>
</gene>
<evidence type="ECO:0000313" key="4">
    <source>
        <dbReference type="Proteomes" id="UP000007718"/>
    </source>
</evidence>
<sequence>MRAVLQRAAYGRCTVDGRVTGQIEGGLVILLGVGPQDTPAEAERLAQKIARMRIFSDAAGKMNLSVQDAGGAVLSISQFTLYADTRRGNRPGFSGAAAPALAQELYGTFNAALRAEGLQVEEGIFGADMNIELLNDGPVTLILDTDDWN</sequence>
<accession>F0RP93</accession>
<comment type="catalytic activity">
    <reaction evidence="2">
        <text>a D-aminoacyl-tRNA + H2O = a tRNA + a D-alpha-amino acid + H(+)</text>
        <dbReference type="Rhea" id="RHEA:13953"/>
        <dbReference type="Rhea" id="RHEA-COMP:10123"/>
        <dbReference type="Rhea" id="RHEA-COMP:10124"/>
        <dbReference type="ChEBI" id="CHEBI:15377"/>
        <dbReference type="ChEBI" id="CHEBI:15378"/>
        <dbReference type="ChEBI" id="CHEBI:59871"/>
        <dbReference type="ChEBI" id="CHEBI:78442"/>
        <dbReference type="ChEBI" id="CHEBI:79333"/>
        <dbReference type="EC" id="3.1.1.96"/>
    </reaction>
</comment>
<evidence type="ECO:0000313" key="3">
    <source>
        <dbReference type="EMBL" id="ADY26436.1"/>
    </source>
</evidence>
<dbReference type="Proteomes" id="UP000007718">
    <property type="component" value="Chromosome"/>
</dbReference>
<dbReference type="EMBL" id="CP002536">
    <property type="protein sequence ID" value="ADY26436.1"/>
    <property type="molecule type" value="Genomic_DNA"/>
</dbReference>
<dbReference type="KEGG" id="dpt:Deipr_1287"/>
<dbReference type="EC" id="3.1.1.-" evidence="2"/>
<dbReference type="FunFam" id="3.50.80.10:FF:000001">
    <property type="entry name" value="D-aminoacyl-tRNA deacylase"/>
    <property type="match status" value="1"/>
</dbReference>